<dbReference type="SUPFAM" id="SSF89069">
    <property type="entry name" value="N-terminal, cytoplasmic domain of anti-sigmaE factor RseA"/>
    <property type="match status" value="1"/>
</dbReference>
<comment type="caution">
    <text evidence="2">The sequence shown here is derived from an EMBL/GenBank/DDBJ whole genome shotgun (WGS) entry which is preliminary data.</text>
</comment>
<organism evidence="2 3">
    <name type="scientific">Fulvimonas soli</name>
    <dbReference type="NCBI Taxonomy" id="155197"/>
    <lineage>
        <taxon>Bacteria</taxon>
        <taxon>Pseudomonadati</taxon>
        <taxon>Pseudomonadota</taxon>
        <taxon>Gammaproteobacteria</taxon>
        <taxon>Lysobacterales</taxon>
        <taxon>Rhodanobacteraceae</taxon>
        <taxon>Fulvimonas</taxon>
    </lineage>
</organism>
<dbReference type="CDD" id="cd16328">
    <property type="entry name" value="RseA_N"/>
    <property type="match status" value="1"/>
</dbReference>
<sequence length="222" mass="23380">MSELQREHLSAGMDGELSGDELRFLLRRLDHDAAGRQAWSRYHVARDGLRRQLPPLASAGFAERVMEAIGQPAAEGGRVPHWLRWSAGGAIAAGVAAIALMTARPAGEGADLAAGGAAANGAVAAASRPAATPESATPASVPPWLLLNDNKAVRYSQQASAMLGDGYGETVPYGEAAQPYLQRLSPYQLRRLPVNGDGSYLLLIDSPQPVRQEAPRQAAAAR</sequence>
<dbReference type="Proteomes" id="UP000245812">
    <property type="component" value="Unassembled WGS sequence"/>
</dbReference>
<dbReference type="GO" id="GO:0016989">
    <property type="term" value="F:sigma factor antagonist activity"/>
    <property type="evidence" value="ECO:0007669"/>
    <property type="project" value="InterPro"/>
</dbReference>
<dbReference type="EMBL" id="QGHC01000001">
    <property type="protein sequence ID" value="PWK93036.1"/>
    <property type="molecule type" value="Genomic_DNA"/>
</dbReference>
<accession>A0A316IJQ9</accession>
<reference evidence="2 3" key="1">
    <citation type="submission" date="2018-05" db="EMBL/GenBank/DDBJ databases">
        <title>Genomic Encyclopedia of Type Strains, Phase IV (KMG-IV): sequencing the most valuable type-strain genomes for metagenomic binning, comparative biology and taxonomic classification.</title>
        <authorList>
            <person name="Goeker M."/>
        </authorList>
    </citation>
    <scope>NUCLEOTIDE SEQUENCE [LARGE SCALE GENOMIC DNA]</scope>
    <source>
        <strain evidence="2 3">DSM 14263</strain>
    </source>
</reference>
<dbReference type="PANTHER" id="PTHR38104:SF1">
    <property type="entry name" value="ANTI-SIGMA-E FACTOR RSEA"/>
    <property type="match status" value="1"/>
</dbReference>
<proteinExistence type="predicted"/>
<keyword evidence="3" id="KW-1185">Reference proteome</keyword>
<dbReference type="AlphaFoldDB" id="A0A316IJQ9"/>
<dbReference type="InterPro" id="IPR005572">
    <property type="entry name" value="Anti-sigma_E_RseA_N"/>
</dbReference>
<evidence type="ECO:0000313" key="3">
    <source>
        <dbReference type="Proteomes" id="UP000245812"/>
    </source>
</evidence>
<name>A0A316IJQ9_9GAMM</name>
<gene>
    <name evidence="2" type="ORF">C7456_101389</name>
</gene>
<dbReference type="PANTHER" id="PTHR38104">
    <property type="match status" value="1"/>
</dbReference>
<dbReference type="RefSeq" id="WP_109722067.1">
    <property type="nucleotide sequence ID" value="NZ_MSZV01000048.1"/>
</dbReference>
<dbReference type="InterPro" id="IPR036147">
    <property type="entry name" value="Anti-sigma_E_RseA_N_sf"/>
</dbReference>
<feature type="domain" description="Anti sigma-E protein RseA N-terminal" evidence="1">
    <location>
        <begin position="5"/>
        <end position="71"/>
    </location>
</feature>
<evidence type="ECO:0000313" key="2">
    <source>
        <dbReference type="EMBL" id="PWK93036.1"/>
    </source>
</evidence>
<dbReference type="InterPro" id="IPR052383">
    <property type="entry name" value="Anti-sigma-E_RseA-like"/>
</dbReference>
<protein>
    <submittedName>
        <fullName evidence="2">Sigma-E factor negative regulatory protein RseA</fullName>
    </submittedName>
</protein>
<dbReference type="Gene3D" id="1.10.10.880">
    <property type="entry name" value="Anti sigma-E protein RseA, N-terminal domain"/>
    <property type="match status" value="1"/>
</dbReference>
<dbReference type="Pfam" id="PF03872">
    <property type="entry name" value="RseA_N"/>
    <property type="match status" value="1"/>
</dbReference>
<evidence type="ECO:0000259" key="1">
    <source>
        <dbReference type="Pfam" id="PF03872"/>
    </source>
</evidence>
<dbReference type="OrthoDB" id="5298512at2"/>